<evidence type="ECO:0000313" key="2">
    <source>
        <dbReference type="Proteomes" id="UP000276133"/>
    </source>
</evidence>
<name>A0A3M7S9V9_BRAPC</name>
<proteinExistence type="predicted"/>
<reference evidence="1 2" key="1">
    <citation type="journal article" date="2018" name="Sci. Rep.">
        <title>Genomic signatures of local adaptation to the degree of environmental predictability in rotifers.</title>
        <authorList>
            <person name="Franch-Gras L."/>
            <person name="Hahn C."/>
            <person name="Garcia-Roger E.M."/>
            <person name="Carmona M.J."/>
            <person name="Serra M."/>
            <person name="Gomez A."/>
        </authorList>
    </citation>
    <scope>NUCLEOTIDE SEQUENCE [LARGE SCALE GENOMIC DNA]</scope>
    <source>
        <strain evidence="1">HYR1</strain>
    </source>
</reference>
<dbReference type="AlphaFoldDB" id="A0A3M7S9V9"/>
<gene>
    <name evidence="1" type="ORF">BpHYR1_014206</name>
</gene>
<sequence length="60" mass="7086">MRDYISLENYITSRNQNKSNKYPILNPICIKSVSNFNQRVQELAFNYAKKFPIKNTNTLT</sequence>
<keyword evidence="2" id="KW-1185">Reference proteome</keyword>
<evidence type="ECO:0000313" key="1">
    <source>
        <dbReference type="EMBL" id="RNA32415.1"/>
    </source>
</evidence>
<protein>
    <submittedName>
        <fullName evidence="1">Uncharacterized protein</fullName>
    </submittedName>
</protein>
<organism evidence="1 2">
    <name type="scientific">Brachionus plicatilis</name>
    <name type="common">Marine rotifer</name>
    <name type="synonym">Brachionus muelleri</name>
    <dbReference type="NCBI Taxonomy" id="10195"/>
    <lineage>
        <taxon>Eukaryota</taxon>
        <taxon>Metazoa</taxon>
        <taxon>Spiralia</taxon>
        <taxon>Gnathifera</taxon>
        <taxon>Rotifera</taxon>
        <taxon>Eurotatoria</taxon>
        <taxon>Monogononta</taxon>
        <taxon>Pseudotrocha</taxon>
        <taxon>Ploima</taxon>
        <taxon>Brachionidae</taxon>
        <taxon>Brachionus</taxon>
    </lineage>
</organism>
<dbReference type="EMBL" id="REGN01001801">
    <property type="protein sequence ID" value="RNA32415.1"/>
    <property type="molecule type" value="Genomic_DNA"/>
</dbReference>
<comment type="caution">
    <text evidence="1">The sequence shown here is derived from an EMBL/GenBank/DDBJ whole genome shotgun (WGS) entry which is preliminary data.</text>
</comment>
<accession>A0A3M7S9V9</accession>
<dbReference type="Proteomes" id="UP000276133">
    <property type="component" value="Unassembled WGS sequence"/>
</dbReference>